<evidence type="ECO:0000313" key="2">
    <source>
        <dbReference type="Proteomes" id="UP000294489"/>
    </source>
</evidence>
<evidence type="ECO:0000313" key="1">
    <source>
        <dbReference type="EMBL" id="TDX29123.1"/>
    </source>
</evidence>
<comment type="caution">
    <text evidence="1">The sequence shown here is derived from an EMBL/GenBank/DDBJ whole genome shotgun (WGS) entry which is preliminary data.</text>
</comment>
<dbReference type="AlphaFoldDB" id="A0A4R8FXY7"/>
<protein>
    <submittedName>
        <fullName evidence="1">Uncharacterized protein</fullName>
    </submittedName>
</protein>
<organism evidence="1 2">
    <name type="scientific">Modicisalibacter xianhensis</name>
    <dbReference type="NCBI Taxonomy" id="442341"/>
    <lineage>
        <taxon>Bacteria</taxon>
        <taxon>Pseudomonadati</taxon>
        <taxon>Pseudomonadota</taxon>
        <taxon>Gammaproteobacteria</taxon>
        <taxon>Oceanospirillales</taxon>
        <taxon>Halomonadaceae</taxon>
        <taxon>Modicisalibacter</taxon>
    </lineage>
</organism>
<dbReference type="RefSeq" id="WP_134017964.1">
    <property type="nucleotide sequence ID" value="NZ_SOEC01000008.1"/>
</dbReference>
<dbReference type="Proteomes" id="UP000294489">
    <property type="component" value="Unassembled WGS sequence"/>
</dbReference>
<name>A0A4R8FXY7_9GAMM</name>
<accession>A0A4R8FXY7</accession>
<dbReference type="EMBL" id="SOEC01000008">
    <property type="protein sequence ID" value="TDX29123.1"/>
    <property type="molecule type" value="Genomic_DNA"/>
</dbReference>
<sequence>MSKRKRSRPLYLQARRLIDPRSGEEINAWVARTDIDYAMMRSRGYKIGDVVRAEFRKPRSTGQHYRAHALGQLVTQHIEGFEGWDAHDVLKELQRDSGVCCDIHNLEVPGEGVLRLTKAQSLNYDEMDEVAFQEFFRGICRHICAKYWPNCNQEQIEAMIQIMPGEVA</sequence>
<reference evidence="1 2" key="1">
    <citation type="submission" date="2019-03" db="EMBL/GenBank/DDBJ databases">
        <title>Freshwater and sediment microbial communities from various areas in North America, analyzing microbe dynamics in response to fracking.</title>
        <authorList>
            <person name="Lamendella R."/>
        </authorList>
    </citation>
    <scope>NUCLEOTIDE SEQUENCE [LARGE SCALE GENOMIC DNA]</scope>
    <source>
        <strain evidence="1 2">6_TX</strain>
    </source>
</reference>
<proteinExistence type="predicted"/>
<gene>
    <name evidence="1" type="ORF">DFO67_108167</name>
</gene>
<dbReference type="OrthoDB" id="6949755at2"/>